<protein>
    <submittedName>
        <fullName evidence="1">Uncharacterized protein</fullName>
    </submittedName>
</protein>
<comment type="caution">
    <text evidence="1">The sequence shown here is derived from an EMBL/GenBank/DDBJ whole genome shotgun (WGS) entry which is preliminary data.</text>
</comment>
<evidence type="ECO:0000313" key="1">
    <source>
        <dbReference type="EMBL" id="MDQ0172140.1"/>
    </source>
</evidence>
<dbReference type="EMBL" id="JAUSTI010000009">
    <property type="protein sequence ID" value="MDQ0172140.1"/>
    <property type="molecule type" value="Genomic_DNA"/>
</dbReference>
<accession>A0ABT9WH32</accession>
<sequence>MGVHVDYLCYEMRKAASLRAGRFSTCKHNDDPDEEQKESYLSACSKRSVFSTEKMDEDRNGVAERRQNYVSNYIVSEGNKLRKHPLILAESHIRS</sequence>
<keyword evidence="2" id="KW-1185">Reference proteome</keyword>
<organism evidence="1 2">
    <name type="scientific">Paenibacillus tundrae</name>
    <dbReference type="NCBI Taxonomy" id="528187"/>
    <lineage>
        <taxon>Bacteria</taxon>
        <taxon>Bacillati</taxon>
        <taxon>Bacillota</taxon>
        <taxon>Bacilli</taxon>
        <taxon>Bacillales</taxon>
        <taxon>Paenibacillaceae</taxon>
        <taxon>Paenibacillus</taxon>
    </lineage>
</organism>
<evidence type="ECO:0000313" key="2">
    <source>
        <dbReference type="Proteomes" id="UP001233836"/>
    </source>
</evidence>
<gene>
    <name evidence="1" type="ORF">J2T19_003602</name>
</gene>
<name>A0ABT9WH32_9BACL</name>
<dbReference type="Proteomes" id="UP001233836">
    <property type="component" value="Unassembled WGS sequence"/>
</dbReference>
<reference evidence="1 2" key="1">
    <citation type="submission" date="2023-07" db="EMBL/GenBank/DDBJ databases">
        <title>Sorghum-associated microbial communities from plants grown in Nebraska, USA.</title>
        <authorList>
            <person name="Schachtman D."/>
        </authorList>
    </citation>
    <scope>NUCLEOTIDE SEQUENCE [LARGE SCALE GENOMIC DNA]</scope>
    <source>
        <strain evidence="1 2">DS1314</strain>
    </source>
</reference>
<proteinExistence type="predicted"/>